<keyword evidence="11" id="KW-1185">Reference proteome</keyword>
<dbReference type="NCBIfam" id="NF006870">
    <property type="entry name" value="PRK09364.1"/>
    <property type="match status" value="1"/>
</dbReference>
<dbReference type="InterPro" id="IPR016155">
    <property type="entry name" value="Mopterin_synth/thiamin_S_b"/>
</dbReference>
<comment type="caution">
    <text evidence="10">The sequence shown here is derived from an EMBL/GenBank/DDBJ whole genome shotgun (WGS) entry which is preliminary data.</text>
</comment>
<dbReference type="InterPro" id="IPR027417">
    <property type="entry name" value="P-loop_NTPase"/>
</dbReference>
<dbReference type="Gene3D" id="3.30.70.640">
    <property type="entry name" value="Molybdopterin cofactor biosynthesis C (MoaC) domain"/>
    <property type="match status" value="1"/>
</dbReference>
<dbReference type="InterPro" id="IPR002820">
    <property type="entry name" value="Mopterin_CF_biosynth-C_dom"/>
</dbReference>
<protein>
    <recommendedName>
        <fullName evidence="3 7">Cyclic pyranopterin monophosphate synthase</fullName>
        <ecNumber evidence="3 7">4.6.1.17</ecNumber>
    </recommendedName>
    <alternativeName>
        <fullName evidence="7">Molybdenum cofactor biosynthesis protein C</fullName>
    </alternativeName>
</protein>
<dbReference type="InterPro" id="IPR023045">
    <property type="entry name" value="MoaC"/>
</dbReference>
<dbReference type="NCBIfam" id="TIGR00581">
    <property type="entry name" value="moaC"/>
    <property type="match status" value="1"/>
</dbReference>
<comment type="subunit">
    <text evidence="7">Homohexamer; trimer of dimers.</text>
</comment>
<evidence type="ECO:0000256" key="5">
    <source>
        <dbReference type="ARBA" id="ARBA00023239"/>
    </source>
</evidence>
<organism evidence="10 11">
    <name type="scientific">Larsenimonas suaedae</name>
    <dbReference type="NCBI Taxonomy" id="1851019"/>
    <lineage>
        <taxon>Bacteria</taxon>
        <taxon>Pseudomonadati</taxon>
        <taxon>Pseudomonadota</taxon>
        <taxon>Gammaproteobacteria</taxon>
        <taxon>Oceanospirillales</taxon>
        <taxon>Halomonadaceae</taxon>
        <taxon>Larsenimonas</taxon>
    </lineage>
</organism>
<evidence type="ECO:0000313" key="10">
    <source>
        <dbReference type="EMBL" id="MDR5896823.1"/>
    </source>
</evidence>
<dbReference type="NCBIfam" id="TIGR00176">
    <property type="entry name" value="mobB"/>
    <property type="match status" value="1"/>
</dbReference>
<dbReference type="InterPro" id="IPR012675">
    <property type="entry name" value="Beta-grasp_dom_sf"/>
</dbReference>
<feature type="binding site" evidence="7">
    <location>
        <begin position="266"/>
        <end position="268"/>
    </location>
    <ligand>
        <name>substrate</name>
    </ligand>
</feature>
<evidence type="ECO:0000259" key="9">
    <source>
        <dbReference type="Pfam" id="PF03205"/>
    </source>
</evidence>
<dbReference type="SUPFAM" id="SSF54285">
    <property type="entry name" value="MoaD/ThiS"/>
    <property type="match status" value="1"/>
</dbReference>
<dbReference type="HAMAP" id="MF_01224_B">
    <property type="entry name" value="MoaC_B"/>
    <property type="match status" value="1"/>
</dbReference>
<dbReference type="GO" id="GO:0061799">
    <property type="term" value="F:cyclic pyranopterin monophosphate synthase activity"/>
    <property type="evidence" value="ECO:0007669"/>
    <property type="project" value="UniProtKB-EC"/>
</dbReference>
<evidence type="ECO:0000313" key="11">
    <source>
        <dbReference type="Proteomes" id="UP001269375"/>
    </source>
</evidence>
<dbReference type="PANTHER" id="PTHR40072:SF1">
    <property type="entry name" value="MOLYBDOPTERIN-GUANINE DINUCLEOTIDE BIOSYNTHESIS ADAPTER PROTEIN"/>
    <property type="match status" value="1"/>
</dbReference>
<dbReference type="InterPro" id="IPR047594">
    <property type="entry name" value="MoaC_bact/euk"/>
</dbReference>
<feature type="active site" evidence="7">
    <location>
        <position position="319"/>
    </location>
</feature>
<dbReference type="InterPro" id="IPR052539">
    <property type="entry name" value="MGD_biosynthesis_adapter"/>
</dbReference>
<dbReference type="Pfam" id="PF02597">
    <property type="entry name" value="ThiS"/>
    <property type="match status" value="1"/>
</dbReference>
<evidence type="ECO:0000256" key="4">
    <source>
        <dbReference type="ARBA" id="ARBA00023150"/>
    </source>
</evidence>
<gene>
    <name evidence="7 10" type="primary">moaC</name>
    <name evidence="10" type="ORF">QC825_12125</name>
</gene>
<keyword evidence="5 7" id="KW-0456">Lyase</keyword>
<dbReference type="Gene3D" id="3.10.20.30">
    <property type="match status" value="1"/>
</dbReference>
<dbReference type="RefSeq" id="WP_251590325.1">
    <property type="nucleotide sequence ID" value="NZ_JAMLJI010000001.1"/>
</dbReference>
<dbReference type="Pfam" id="PF03205">
    <property type="entry name" value="MobB"/>
    <property type="match status" value="1"/>
</dbReference>
<evidence type="ECO:0000256" key="2">
    <source>
        <dbReference type="ARBA" id="ARBA00005046"/>
    </source>
</evidence>
<dbReference type="InterPro" id="IPR036522">
    <property type="entry name" value="MoaC_sf"/>
</dbReference>
<dbReference type="CDD" id="cd00754">
    <property type="entry name" value="Ubl_MoaD"/>
    <property type="match status" value="1"/>
</dbReference>
<dbReference type="CDD" id="cd01420">
    <property type="entry name" value="MoaC_PE"/>
    <property type="match status" value="1"/>
</dbReference>
<comment type="pathway">
    <text evidence="2 7">Cofactor biosynthesis; molybdopterin biosynthesis.</text>
</comment>
<evidence type="ECO:0000256" key="7">
    <source>
        <dbReference type="HAMAP-Rule" id="MF_01224"/>
    </source>
</evidence>
<comment type="similarity">
    <text evidence="7">Belongs to the MoaC family.</text>
</comment>
<feature type="domain" description="Molybdopterin-guanine dinucleotide biosynthesis protein B (MobB)" evidence="9">
    <location>
        <begin position="13"/>
        <end position="145"/>
    </location>
</feature>
<proteinExistence type="inferred from homology"/>
<dbReference type="InterPro" id="IPR004435">
    <property type="entry name" value="MobB_dom"/>
</dbReference>
<accession>A0ABU1GXU7</accession>
<sequence>MTASVLMRTALPVLAVSGYSGQGKTTLLEHLVQRLSALGVSVCVFKHSHHALALDKPGSDSERYRRAGAVASIISGQNGFSLVKETSDEPALDDVIRYAETLSPDLLLLEGFKSHSVPKLWVARKAVDDSDAIKVVNDPNIEAVFSPDLSKQNIPFSPNMAVLDTHEQTLEWVVRWLYSRRSATHNGFDGHQMSLTHLNERGDAHMVDIADKATTKRTAEAESFLSMAPETLELLLDERLPKGDVLASARIAGIQAAKRTSELIPLCHPLSLTHVSIECTPDKDRGGVHVLATCKTDGKTGVEMEALTAASVASLTLYDMCKAVDKRMSIDYTRVRAKQGGKSGDWSLIQNDVEQVSLENEGDAISSESSTLLVRFFGEIGELAGHKEMRLDLDALADTTPAALLTYLERQHGIDLSSVGASRLMVAVNQRMARMDDVLAQNDEVAFFPPVTGG</sequence>
<dbReference type="Gene3D" id="3.40.50.300">
    <property type="entry name" value="P-loop containing nucleotide triphosphate hydrolases"/>
    <property type="match status" value="1"/>
</dbReference>
<dbReference type="InterPro" id="IPR003749">
    <property type="entry name" value="ThiS/MoaD-like"/>
</dbReference>
<comment type="function">
    <text evidence="6 7">Catalyzes the conversion of (8S)-3',8-cyclo-7,8-dihydroguanosine 5'-triphosphate to cyclic pyranopterin monophosphate (cPMP).</text>
</comment>
<dbReference type="Proteomes" id="UP001269375">
    <property type="component" value="Unassembled WGS sequence"/>
</dbReference>
<dbReference type="SUPFAM" id="SSF55040">
    <property type="entry name" value="Molybdenum cofactor biosynthesis protein C, MoaC"/>
    <property type="match status" value="1"/>
</dbReference>
<evidence type="ECO:0000256" key="3">
    <source>
        <dbReference type="ARBA" id="ARBA00012575"/>
    </source>
</evidence>
<evidence type="ECO:0000256" key="6">
    <source>
        <dbReference type="ARBA" id="ARBA00055087"/>
    </source>
</evidence>
<dbReference type="PANTHER" id="PTHR40072">
    <property type="entry name" value="MOLYBDOPTERIN-GUANINE DINUCLEOTIDE BIOSYNTHESIS ADAPTER PROTEIN-RELATED"/>
    <property type="match status" value="1"/>
</dbReference>
<keyword evidence="4 7" id="KW-0501">Molybdenum cofactor biosynthesis</keyword>
<feature type="domain" description="Molybdopterin cofactor biosynthesis C (MoaC)" evidence="8">
    <location>
        <begin position="206"/>
        <end position="341"/>
    </location>
</feature>
<dbReference type="SUPFAM" id="SSF52540">
    <property type="entry name" value="P-loop containing nucleoside triphosphate hydrolases"/>
    <property type="match status" value="1"/>
</dbReference>
<evidence type="ECO:0000259" key="8">
    <source>
        <dbReference type="Pfam" id="PF01967"/>
    </source>
</evidence>
<evidence type="ECO:0000256" key="1">
    <source>
        <dbReference type="ARBA" id="ARBA00001637"/>
    </source>
</evidence>
<name>A0ABU1GXU7_9GAMM</name>
<dbReference type="EMBL" id="JARWAO010000006">
    <property type="protein sequence ID" value="MDR5896823.1"/>
    <property type="molecule type" value="Genomic_DNA"/>
</dbReference>
<comment type="catalytic activity">
    <reaction evidence="1 7">
        <text>(8S)-3',8-cyclo-7,8-dihydroguanosine 5'-triphosphate = cyclic pyranopterin phosphate + diphosphate</text>
        <dbReference type="Rhea" id="RHEA:49580"/>
        <dbReference type="ChEBI" id="CHEBI:33019"/>
        <dbReference type="ChEBI" id="CHEBI:59648"/>
        <dbReference type="ChEBI" id="CHEBI:131766"/>
        <dbReference type="EC" id="4.6.1.17"/>
    </reaction>
</comment>
<dbReference type="CDD" id="cd03116">
    <property type="entry name" value="MobB"/>
    <property type="match status" value="1"/>
</dbReference>
<reference evidence="10 11" key="1">
    <citation type="submission" date="2023-04" db="EMBL/GenBank/DDBJ databases">
        <title>A long-awaited taxogenomic arrangement of the family Halomonadaceae.</title>
        <authorList>
            <person name="De La Haba R."/>
            <person name="Chuvochina M."/>
            <person name="Wittouck S."/>
            <person name="Arahal D.R."/>
            <person name="Sanchez-Porro C."/>
            <person name="Hugenholtz P."/>
            <person name="Ventosa A."/>
        </authorList>
    </citation>
    <scope>NUCLEOTIDE SEQUENCE [LARGE SCALE GENOMIC DNA]</scope>
    <source>
        <strain evidence="10 11">DSM 22428</strain>
    </source>
</reference>
<dbReference type="EC" id="4.6.1.17" evidence="3 7"/>
<dbReference type="Pfam" id="PF01967">
    <property type="entry name" value="MoaC"/>
    <property type="match status" value="1"/>
</dbReference>
<feature type="binding site" evidence="7">
    <location>
        <begin position="304"/>
        <end position="305"/>
    </location>
    <ligand>
        <name>substrate</name>
    </ligand>
</feature>